<evidence type="ECO:0000313" key="2">
    <source>
        <dbReference type="Proteomes" id="UP001163156"/>
    </source>
</evidence>
<sequence>MDYTQTILDFLKEIGIPTEEVLLDSTTFLPGVQIKQGKLHYDPTKLEFPGDLIHEAGHIALMTQEERKTIIGNVKEYRNPAQDDEMGVLAWSYAAIKHLGIPGELLFHEGGYHGQAQALLRGFESGQILGLPLLVWMELTDYDTYPEMRKWIRE</sequence>
<reference evidence="1" key="1">
    <citation type="submission" date="2022-10" db="EMBL/GenBank/DDBJ databases">
        <title>Algoriphagus sp. a novel bacteria isolate from halophytes salicornia europaea.</title>
        <authorList>
            <person name="Peng Y."/>
            <person name="Jiang L."/>
            <person name="Lee J."/>
        </authorList>
    </citation>
    <scope>NUCLEOTIDE SEQUENCE</scope>
    <source>
        <strain evidence="1">TR-M5</strain>
    </source>
</reference>
<dbReference type="Proteomes" id="UP001163156">
    <property type="component" value="Chromosome"/>
</dbReference>
<name>A0ABY6MK30_9BACT</name>
<evidence type="ECO:0008006" key="3">
    <source>
        <dbReference type="Google" id="ProtNLM"/>
    </source>
</evidence>
<keyword evidence="2" id="KW-1185">Reference proteome</keyword>
<organism evidence="1 2">
    <name type="scientific">Algoriphagus halophytocola</name>
    <dbReference type="NCBI Taxonomy" id="2991499"/>
    <lineage>
        <taxon>Bacteria</taxon>
        <taxon>Pseudomonadati</taxon>
        <taxon>Bacteroidota</taxon>
        <taxon>Cytophagia</taxon>
        <taxon>Cytophagales</taxon>
        <taxon>Cyclobacteriaceae</taxon>
        <taxon>Algoriphagus</taxon>
    </lineage>
</organism>
<dbReference type="RefSeq" id="WP_264810856.1">
    <property type="nucleotide sequence ID" value="NZ_CP110226.1"/>
</dbReference>
<gene>
    <name evidence="1" type="ORF">OM944_06465</name>
</gene>
<evidence type="ECO:0000313" key="1">
    <source>
        <dbReference type="EMBL" id="UZD24137.1"/>
    </source>
</evidence>
<accession>A0ABY6MK30</accession>
<dbReference type="EMBL" id="CP110226">
    <property type="protein sequence ID" value="UZD24137.1"/>
    <property type="molecule type" value="Genomic_DNA"/>
</dbReference>
<protein>
    <recommendedName>
        <fullName evidence="3">ImmA/IrrE family metallo-endopeptidase</fullName>
    </recommendedName>
</protein>
<proteinExistence type="predicted"/>